<feature type="compositionally biased region" description="Polar residues" evidence="1">
    <location>
        <begin position="18"/>
        <end position="31"/>
    </location>
</feature>
<name>A0A813LSP4_POLGL</name>
<gene>
    <name evidence="2" type="ORF">PGLA2088_LOCUS48396</name>
</gene>
<sequence>MAGSMNELKAIERGHKALQQQTAKPRNSAGYAQSSLPVAVMSVGASSKPTGSDAEPVPIKRNPSLLNAQAYPIAVPLRGVVQNYAWGKCHQTSLVAAMATEQVRSNRGPVRAPPLSRGNRFAELWMGLGLRVAIGSSSEEADDELRSWEEEWVRHPLETAKTVTTSNYNNLSWSTREAEDREDREKKAARGSG</sequence>
<dbReference type="EMBL" id="CAJNNW010036682">
    <property type="protein sequence ID" value="CAE8736631.1"/>
    <property type="molecule type" value="Genomic_DNA"/>
</dbReference>
<evidence type="ECO:0000313" key="2">
    <source>
        <dbReference type="EMBL" id="CAE8736631.1"/>
    </source>
</evidence>
<protein>
    <submittedName>
        <fullName evidence="2">Uncharacterized protein</fullName>
    </submittedName>
</protein>
<dbReference type="Proteomes" id="UP000626109">
    <property type="component" value="Unassembled WGS sequence"/>
</dbReference>
<dbReference type="AlphaFoldDB" id="A0A813LSP4"/>
<feature type="compositionally biased region" description="Basic and acidic residues" evidence="1">
    <location>
        <begin position="176"/>
        <end position="193"/>
    </location>
</feature>
<reference evidence="2" key="1">
    <citation type="submission" date="2021-02" db="EMBL/GenBank/DDBJ databases">
        <authorList>
            <person name="Dougan E. K."/>
            <person name="Rhodes N."/>
            <person name="Thang M."/>
            <person name="Chan C."/>
        </authorList>
    </citation>
    <scope>NUCLEOTIDE SEQUENCE</scope>
</reference>
<evidence type="ECO:0000313" key="3">
    <source>
        <dbReference type="Proteomes" id="UP000626109"/>
    </source>
</evidence>
<evidence type="ECO:0000256" key="1">
    <source>
        <dbReference type="SAM" id="MobiDB-lite"/>
    </source>
</evidence>
<feature type="region of interest" description="Disordered" evidence="1">
    <location>
        <begin position="168"/>
        <end position="193"/>
    </location>
</feature>
<dbReference type="InterPro" id="IPR014710">
    <property type="entry name" value="RmlC-like_jellyroll"/>
</dbReference>
<comment type="caution">
    <text evidence="2">The sequence shown here is derived from an EMBL/GenBank/DDBJ whole genome shotgun (WGS) entry which is preliminary data.</text>
</comment>
<feature type="region of interest" description="Disordered" evidence="1">
    <location>
        <begin position="1"/>
        <end position="31"/>
    </location>
</feature>
<accession>A0A813LSP4</accession>
<dbReference type="Gene3D" id="2.60.120.10">
    <property type="entry name" value="Jelly Rolls"/>
    <property type="match status" value="1"/>
</dbReference>
<organism evidence="2 3">
    <name type="scientific">Polarella glacialis</name>
    <name type="common">Dinoflagellate</name>
    <dbReference type="NCBI Taxonomy" id="89957"/>
    <lineage>
        <taxon>Eukaryota</taxon>
        <taxon>Sar</taxon>
        <taxon>Alveolata</taxon>
        <taxon>Dinophyceae</taxon>
        <taxon>Suessiales</taxon>
        <taxon>Suessiaceae</taxon>
        <taxon>Polarella</taxon>
    </lineage>
</organism>
<proteinExistence type="predicted"/>